<evidence type="ECO:0000313" key="3">
    <source>
        <dbReference type="Proteomes" id="UP001529510"/>
    </source>
</evidence>
<dbReference type="EMBL" id="JAMKFB020000189">
    <property type="protein sequence ID" value="KAL0152232.1"/>
    <property type="molecule type" value="Genomic_DNA"/>
</dbReference>
<gene>
    <name evidence="2" type="ORF">M9458_051955</name>
</gene>
<proteinExistence type="predicted"/>
<keyword evidence="3" id="KW-1185">Reference proteome</keyword>
<comment type="caution">
    <text evidence="2">The sequence shown here is derived from an EMBL/GenBank/DDBJ whole genome shotgun (WGS) entry which is preliminary data.</text>
</comment>
<accession>A0ABD0MTW7</accession>
<organism evidence="2 3">
    <name type="scientific">Cirrhinus mrigala</name>
    <name type="common">Mrigala</name>
    <dbReference type="NCBI Taxonomy" id="683832"/>
    <lineage>
        <taxon>Eukaryota</taxon>
        <taxon>Metazoa</taxon>
        <taxon>Chordata</taxon>
        <taxon>Craniata</taxon>
        <taxon>Vertebrata</taxon>
        <taxon>Euteleostomi</taxon>
        <taxon>Actinopterygii</taxon>
        <taxon>Neopterygii</taxon>
        <taxon>Teleostei</taxon>
        <taxon>Ostariophysi</taxon>
        <taxon>Cypriniformes</taxon>
        <taxon>Cyprinidae</taxon>
        <taxon>Labeoninae</taxon>
        <taxon>Labeonini</taxon>
        <taxon>Cirrhinus</taxon>
    </lineage>
</organism>
<evidence type="ECO:0000313" key="2">
    <source>
        <dbReference type="EMBL" id="KAL0152232.1"/>
    </source>
</evidence>
<evidence type="ECO:0000256" key="1">
    <source>
        <dbReference type="SAM" id="MobiDB-lite"/>
    </source>
</evidence>
<sequence>CAKLYNFPASGSMGCHRLAAEEEEEKKKKKKKKKKRNNNNANGYNRCHRTSGAWPLITPTDTIGATAPLVLGP</sequence>
<name>A0ABD0MTW7_CIRMR</name>
<reference evidence="2 3" key="1">
    <citation type="submission" date="2024-05" db="EMBL/GenBank/DDBJ databases">
        <title>Genome sequencing and assembly of Indian major carp, Cirrhinus mrigala (Hamilton, 1822).</title>
        <authorList>
            <person name="Mohindra V."/>
            <person name="Chowdhury L.M."/>
            <person name="Lal K."/>
            <person name="Jena J.K."/>
        </authorList>
    </citation>
    <scope>NUCLEOTIDE SEQUENCE [LARGE SCALE GENOMIC DNA]</scope>
    <source>
        <strain evidence="2">CM1030</strain>
        <tissue evidence="2">Blood</tissue>
    </source>
</reference>
<protein>
    <submittedName>
        <fullName evidence="2">Uncharacterized protein</fullName>
    </submittedName>
</protein>
<dbReference type="Proteomes" id="UP001529510">
    <property type="component" value="Unassembled WGS sequence"/>
</dbReference>
<feature type="non-terminal residue" evidence="2">
    <location>
        <position position="1"/>
    </location>
</feature>
<feature type="compositionally biased region" description="Basic residues" evidence="1">
    <location>
        <begin position="27"/>
        <end position="37"/>
    </location>
</feature>
<feature type="region of interest" description="Disordered" evidence="1">
    <location>
        <begin position="20"/>
        <end position="59"/>
    </location>
</feature>
<dbReference type="AlphaFoldDB" id="A0ABD0MTW7"/>